<keyword evidence="4" id="KW-1185">Reference proteome</keyword>
<keyword evidence="1" id="KW-1133">Transmembrane helix</keyword>
<dbReference type="Pfam" id="PF12159">
    <property type="entry name" value="DUF3593"/>
    <property type="match status" value="1"/>
</dbReference>
<dbReference type="EMBL" id="AZIL01000233">
    <property type="protein sequence ID" value="EWM28918.1"/>
    <property type="molecule type" value="Genomic_DNA"/>
</dbReference>
<protein>
    <submittedName>
        <fullName evidence="3">Uncharacterized protein</fullName>
    </submittedName>
</protein>
<dbReference type="PANTHER" id="PTHR35473:SF3">
    <property type="entry name" value="1-ACYL-SN-GLYCEROL-3-PHOSPHATE ACYLTRANSFERASE"/>
    <property type="match status" value="1"/>
</dbReference>
<organism evidence="3 4">
    <name type="scientific">Nannochloropsis gaditana</name>
    <dbReference type="NCBI Taxonomy" id="72520"/>
    <lineage>
        <taxon>Eukaryota</taxon>
        <taxon>Sar</taxon>
        <taxon>Stramenopiles</taxon>
        <taxon>Ochrophyta</taxon>
        <taxon>Eustigmatophyceae</taxon>
        <taxon>Eustigmatales</taxon>
        <taxon>Monodopsidaceae</taxon>
        <taxon>Nannochloropsis</taxon>
    </lineage>
</organism>
<dbReference type="PANTHER" id="PTHR35473">
    <property type="entry name" value="1-ACYL-SN-GLYCEROL-3-PHOSPHATE ACYLTRANSFERASE"/>
    <property type="match status" value="1"/>
</dbReference>
<keyword evidence="1" id="KW-0472">Membrane</keyword>
<evidence type="ECO:0000313" key="3">
    <source>
        <dbReference type="EMBL" id="EWM28918.1"/>
    </source>
</evidence>
<dbReference type="OrthoDB" id="424673at2759"/>
<evidence type="ECO:0000256" key="2">
    <source>
        <dbReference type="SAM" id="SignalP"/>
    </source>
</evidence>
<feature type="signal peptide" evidence="2">
    <location>
        <begin position="1"/>
        <end position="26"/>
    </location>
</feature>
<feature type="chain" id="PRO_5004901454" evidence="2">
    <location>
        <begin position="27"/>
        <end position="280"/>
    </location>
</feature>
<gene>
    <name evidence="3" type="ORF">Naga_100441g4</name>
</gene>
<reference evidence="3 4" key="1">
    <citation type="journal article" date="2014" name="Mol. Plant">
        <title>Chromosome Scale Genome Assembly and Transcriptome Profiling of Nannochloropsis gaditana in Nitrogen Depletion.</title>
        <authorList>
            <person name="Corteggiani Carpinelli E."/>
            <person name="Telatin A."/>
            <person name="Vitulo N."/>
            <person name="Forcato C."/>
            <person name="D'Angelo M."/>
            <person name="Schiavon R."/>
            <person name="Vezzi A."/>
            <person name="Giacometti G.M."/>
            <person name="Morosinotto T."/>
            <person name="Valle G."/>
        </authorList>
    </citation>
    <scope>NUCLEOTIDE SEQUENCE [LARGE SCALE GENOMIC DNA]</scope>
    <source>
        <strain evidence="3 4">B-31</strain>
    </source>
</reference>
<sequence>MSPRGSFVVQRRIYLLALLVVSHMAGRRSKCVHAFVPIHLSYGPDLSRGPSRCGPPARKLSPPRPLSWALVPASSILRQHVVPLPASSLSPPPPAAAMPSLVAITQGTEGKGDLLEAAGTFTLDWLNNVNYGAVFALSLFPYLIFLKNIWPEDYPIPKTMKWGFASLLIFVVSTIIGGIAAKLIYNDVLANVDYIHGVAESLLGVTNIVLAIAAFRALEAAKKDRNGERPSVWTENGDLDGPGREAVKLFRKGMRGCRCLVCHSTPPTVEPPLLSRGTNI</sequence>
<feature type="transmembrane region" description="Helical" evidence="1">
    <location>
        <begin position="162"/>
        <end position="185"/>
    </location>
</feature>
<evidence type="ECO:0000313" key="4">
    <source>
        <dbReference type="Proteomes" id="UP000019335"/>
    </source>
</evidence>
<accession>W7TZH9</accession>
<dbReference type="InterPro" id="IPR021995">
    <property type="entry name" value="DUF3593"/>
</dbReference>
<dbReference type="Proteomes" id="UP000019335">
    <property type="component" value="Chromosome 4"/>
</dbReference>
<keyword evidence="1" id="KW-0812">Transmembrane</keyword>
<evidence type="ECO:0000256" key="1">
    <source>
        <dbReference type="SAM" id="Phobius"/>
    </source>
</evidence>
<feature type="transmembrane region" description="Helical" evidence="1">
    <location>
        <begin position="131"/>
        <end position="150"/>
    </location>
</feature>
<dbReference type="AlphaFoldDB" id="W7TZH9"/>
<comment type="caution">
    <text evidence="3">The sequence shown here is derived from an EMBL/GenBank/DDBJ whole genome shotgun (WGS) entry which is preliminary data.</text>
</comment>
<keyword evidence="2" id="KW-0732">Signal</keyword>
<proteinExistence type="predicted"/>
<feature type="transmembrane region" description="Helical" evidence="1">
    <location>
        <begin position="197"/>
        <end position="218"/>
    </location>
</feature>
<name>W7TZH9_9STRA</name>